<dbReference type="AlphaFoldDB" id="A0A9P1N8Y6"/>
<dbReference type="OrthoDB" id="5821520at2759"/>
<name>A0A9P1N8Y6_9PELO</name>
<evidence type="ECO:0000256" key="1">
    <source>
        <dbReference type="SAM" id="SignalP"/>
    </source>
</evidence>
<feature type="chain" id="PRO_5040371000" evidence="1">
    <location>
        <begin position="20"/>
        <end position="212"/>
    </location>
</feature>
<keyword evidence="1" id="KW-0732">Signal</keyword>
<protein>
    <submittedName>
        <fullName evidence="2">Uncharacterized protein</fullName>
    </submittedName>
</protein>
<dbReference type="EMBL" id="CANHGI010000006">
    <property type="protein sequence ID" value="CAI5455486.1"/>
    <property type="molecule type" value="Genomic_DNA"/>
</dbReference>
<accession>A0A9P1N8Y6</accession>
<proteinExistence type="predicted"/>
<dbReference type="Proteomes" id="UP001152747">
    <property type="component" value="Unassembled WGS sequence"/>
</dbReference>
<reference evidence="2" key="1">
    <citation type="submission" date="2022-11" db="EMBL/GenBank/DDBJ databases">
        <authorList>
            <person name="Kikuchi T."/>
        </authorList>
    </citation>
    <scope>NUCLEOTIDE SEQUENCE</scope>
    <source>
        <strain evidence="2">PS1010</strain>
    </source>
</reference>
<gene>
    <name evidence="2" type="ORF">CAMP_LOCUS18123</name>
</gene>
<evidence type="ECO:0000313" key="3">
    <source>
        <dbReference type="Proteomes" id="UP001152747"/>
    </source>
</evidence>
<sequence length="212" mass="24594">MNFQNFLTILLLCVWKVFGDRVPELTSWHESRFISCLYCLDYDRSHIQLLGCRAAKHPYSCVGNACFMRFHKDLASPQIMYTSGCLNLTNSEYSSIARYQQESKGYINGDKDGTLLCESTRKTGTCICSNMHKCNTMDFAHKFTEYNQTEIFKNVTVNEINHIKYFLPQEYHKLQKSHPRRNNVKIQKSNSIFIPISFSISIFIVSSLKIIV</sequence>
<keyword evidence="3" id="KW-1185">Reference proteome</keyword>
<feature type="signal peptide" evidence="1">
    <location>
        <begin position="1"/>
        <end position="19"/>
    </location>
</feature>
<comment type="caution">
    <text evidence="2">The sequence shown here is derived from an EMBL/GenBank/DDBJ whole genome shotgun (WGS) entry which is preliminary data.</text>
</comment>
<organism evidence="2 3">
    <name type="scientific">Caenorhabditis angaria</name>
    <dbReference type="NCBI Taxonomy" id="860376"/>
    <lineage>
        <taxon>Eukaryota</taxon>
        <taxon>Metazoa</taxon>
        <taxon>Ecdysozoa</taxon>
        <taxon>Nematoda</taxon>
        <taxon>Chromadorea</taxon>
        <taxon>Rhabditida</taxon>
        <taxon>Rhabditina</taxon>
        <taxon>Rhabditomorpha</taxon>
        <taxon>Rhabditoidea</taxon>
        <taxon>Rhabditidae</taxon>
        <taxon>Peloderinae</taxon>
        <taxon>Caenorhabditis</taxon>
    </lineage>
</organism>
<evidence type="ECO:0000313" key="2">
    <source>
        <dbReference type="EMBL" id="CAI5455486.1"/>
    </source>
</evidence>